<dbReference type="EMBL" id="AM421808">
    <property type="protein sequence ID" value="CAM10309.1"/>
    <property type="molecule type" value="Genomic_DNA"/>
</dbReference>
<feature type="transmembrane region" description="Helical" evidence="1">
    <location>
        <begin position="20"/>
        <end position="46"/>
    </location>
</feature>
<sequence length="96" mass="10961">MFSKGKLKMQVLKKVDWKMFVARSFWQCVPVGLTAGVWCFVAGMALHSCAKEPEPVAKEPTKVEAMERQADLEVKVWEGQYESMSVEEKMKGIVYE</sequence>
<gene>
    <name evidence="2" type="ordered locus">NMC1049</name>
</gene>
<keyword evidence="1" id="KW-0812">Transmembrane</keyword>
<accession>A1KTW9</accession>
<evidence type="ECO:0000256" key="1">
    <source>
        <dbReference type="SAM" id="Phobius"/>
    </source>
</evidence>
<name>A1KTW9_NEIMF</name>
<evidence type="ECO:0000313" key="2">
    <source>
        <dbReference type="EMBL" id="CAM10309.1"/>
    </source>
</evidence>
<keyword evidence="1" id="KW-0472">Membrane</keyword>
<organism evidence="2 3">
    <name type="scientific">Neisseria meningitidis serogroup C / serotype 2a (strain ATCC 700532 / DSM 15464 / FAM18)</name>
    <dbReference type="NCBI Taxonomy" id="272831"/>
    <lineage>
        <taxon>Bacteria</taxon>
        <taxon>Pseudomonadati</taxon>
        <taxon>Pseudomonadota</taxon>
        <taxon>Betaproteobacteria</taxon>
        <taxon>Neisseriales</taxon>
        <taxon>Neisseriaceae</taxon>
        <taxon>Neisseria</taxon>
    </lineage>
</organism>
<protein>
    <submittedName>
        <fullName evidence="2">Uncharacterized protein</fullName>
    </submittedName>
</protein>
<proteinExistence type="predicted"/>
<dbReference type="AlphaFoldDB" id="A1KTW9"/>
<keyword evidence="1" id="KW-1133">Transmembrane helix</keyword>
<dbReference type="Proteomes" id="UP000002286">
    <property type="component" value="Chromosome"/>
</dbReference>
<reference evidence="2 3" key="1">
    <citation type="journal article" date="2007" name="PLoS Genet.">
        <title>Meningococcal genetic variation mechanisms viewed through comparative analysis of serogroup C strain FAM18.</title>
        <authorList>
            <person name="Bentley S.D."/>
            <person name="Vernikos G.S."/>
            <person name="Snyder L.A.S."/>
            <person name="Churcher C."/>
            <person name="Arrowsmith C."/>
            <person name="Chillingworth T."/>
            <person name="Cronin A."/>
            <person name="Davis P.H."/>
            <person name="Holroyd N.E."/>
            <person name="Jagels K."/>
            <person name="Maddison M."/>
            <person name="Moule S."/>
            <person name="Rabbinowitsch E."/>
            <person name="Sharp S."/>
            <person name="Unwin L."/>
            <person name="Whitehead S."/>
            <person name="Quail M.A."/>
            <person name="Achtman M."/>
            <person name="Barrell B."/>
            <person name="Saunders N.J."/>
            <person name="Parkhill J."/>
        </authorList>
    </citation>
    <scope>NUCLEOTIDE SEQUENCE [LARGE SCALE GENOMIC DNA]</scope>
    <source>
        <strain evidence="3">ATCC 700532 / DSM 15464 / FAM18</strain>
    </source>
</reference>
<dbReference type="HOGENOM" id="CLU_2465838_0_0_4"/>
<dbReference type="KEGG" id="nmc:NMC1049"/>
<evidence type="ECO:0000313" key="3">
    <source>
        <dbReference type="Proteomes" id="UP000002286"/>
    </source>
</evidence>